<dbReference type="Proteomes" id="UP001157974">
    <property type="component" value="Unassembled WGS sequence"/>
</dbReference>
<comment type="caution">
    <text evidence="1">The sequence shown here is derived from an EMBL/GenBank/DDBJ whole genome shotgun (WGS) entry which is preliminary data.</text>
</comment>
<keyword evidence="2" id="KW-1185">Reference proteome</keyword>
<reference evidence="1 2" key="1">
    <citation type="journal article" date="2023" name="Nat. Commun.">
        <title>Origin of minicircular mitochondrial genomes in red algae.</title>
        <authorList>
            <person name="Lee Y."/>
            <person name="Cho C.H."/>
            <person name="Lee Y.M."/>
            <person name="Park S.I."/>
            <person name="Yang J.H."/>
            <person name="West J.A."/>
            <person name="Bhattacharya D."/>
            <person name="Yoon H.S."/>
        </authorList>
    </citation>
    <scope>NUCLEOTIDE SEQUENCE [LARGE SCALE GENOMIC DNA]</scope>
    <source>
        <strain evidence="1 2">CCMP1338</strain>
        <tissue evidence="1">Whole cell</tissue>
    </source>
</reference>
<proteinExistence type="predicted"/>
<accession>A0AAV8UKU6</accession>
<evidence type="ECO:0000313" key="2">
    <source>
        <dbReference type="Proteomes" id="UP001157974"/>
    </source>
</evidence>
<dbReference type="EMBL" id="JAMWBK010000009">
    <property type="protein sequence ID" value="KAJ8902203.1"/>
    <property type="molecule type" value="Genomic_DNA"/>
</dbReference>
<evidence type="ECO:0000313" key="1">
    <source>
        <dbReference type="EMBL" id="KAJ8902203.1"/>
    </source>
</evidence>
<dbReference type="InterPro" id="IPR049578">
    <property type="entry name" value="CAXIP1-like_GIY-YIG_dom"/>
</dbReference>
<dbReference type="AlphaFoldDB" id="A0AAV8UKU6"/>
<gene>
    <name evidence="1" type="ORF">NDN08_006611</name>
</gene>
<dbReference type="CDD" id="cd10450">
    <property type="entry name" value="GIY-YIG_AtGrxS16_like"/>
    <property type="match status" value="1"/>
</dbReference>
<name>A0AAV8UKU6_9RHOD</name>
<protein>
    <recommendedName>
        <fullName evidence="3">GIY-YIG domain-containing protein</fullName>
    </recommendedName>
</protein>
<organism evidence="1 2">
    <name type="scientific">Rhodosorus marinus</name>
    <dbReference type="NCBI Taxonomy" id="101924"/>
    <lineage>
        <taxon>Eukaryota</taxon>
        <taxon>Rhodophyta</taxon>
        <taxon>Stylonematophyceae</taxon>
        <taxon>Stylonematales</taxon>
        <taxon>Stylonemataceae</taxon>
        <taxon>Rhodosorus</taxon>
    </lineage>
</organism>
<evidence type="ECO:0008006" key="3">
    <source>
        <dbReference type="Google" id="ProtNLM"/>
    </source>
</evidence>
<sequence length="261" mass="29794">MGFVGSLSYGRGTLLTKSQCCGRFGRRPAIARRNLVVVCQSASAVEQPALANLKLFEYIDESGIIPYPEEELGKVGVYAVYDQDKTPVYLGKSRDVGNSLRMHLARMPDHCYFFKVRYPFAPADCTRCEFSLRPKPDFEPKQVYNFARPSRTLFDDMINAWTEELGSSPPGNADPELKRRWENAIDIRDYEFTDEEAKELEAVNPGSEARIYKKICRRIQKDVEAKLADRKLTERMSFDPKLKDKGLLDIQSKKMSTPESL</sequence>